<evidence type="ECO:0000313" key="10">
    <source>
        <dbReference type="EMBL" id="MDF3872987.1"/>
    </source>
</evidence>
<dbReference type="NCBIfam" id="TIGR01730">
    <property type="entry name" value="RND_mfp"/>
    <property type="match status" value="1"/>
</dbReference>
<feature type="domain" description="Multidrug resistance protein MdtA-like beta-barrel" evidence="8">
    <location>
        <begin position="211"/>
        <end position="300"/>
    </location>
</feature>
<dbReference type="GO" id="GO:0046677">
    <property type="term" value="P:response to antibiotic"/>
    <property type="evidence" value="ECO:0007669"/>
    <property type="project" value="TreeGrafter"/>
</dbReference>
<dbReference type="FunFam" id="2.40.420.20:FF:000001">
    <property type="entry name" value="Efflux RND transporter periplasmic adaptor subunit"/>
    <property type="match status" value="1"/>
</dbReference>
<feature type="domain" description="Multidrug resistance protein MdtA-like alpha-helical hairpin" evidence="6">
    <location>
        <begin position="106"/>
        <end position="174"/>
    </location>
</feature>
<evidence type="ECO:0000256" key="3">
    <source>
        <dbReference type="ARBA" id="ARBA00022448"/>
    </source>
</evidence>
<comment type="caution">
    <text evidence="10">The sequence shown here is derived from an EMBL/GenBank/DDBJ whole genome shotgun (WGS) entry which is preliminary data.</text>
</comment>
<dbReference type="Pfam" id="PF25876">
    <property type="entry name" value="HH_MFP_RND"/>
    <property type="match status" value="1"/>
</dbReference>
<feature type="domain" description="Multidrug resistance protein MdtA-like C-terminal permuted SH3" evidence="9">
    <location>
        <begin position="309"/>
        <end position="366"/>
    </location>
</feature>
<dbReference type="PANTHER" id="PTHR30158:SF3">
    <property type="entry name" value="MULTIDRUG EFFLUX PUMP SUBUNIT ACRA-RELATED"/>
    <property type="match status" value="1"/>
</dbReference>
<dbReference type="InterPro" id="IPR058626">
    <property type="entry name" value="MdtA-like_b-barrel"/>
</dbReference>
<evidence type="ECO:0000259" key="6">
    <source>
        <dbReference type="Pfam" id="PF25876"/>
    </source>
</evidence>
<feature type="chain" id="PRO_5043375353" evidence="5">
    <location>
        <begin position="24"/>
        <end position="391"/>
    </location>
</feature>
<evidence type="ECO:0000256" key="5">
    <source>
        <dbReference type="SAM" id="SignalP"/>
    </source>
</evidence>
<feature type="domain" description="Multidrug resistance protein MdtA-like barrel-sandwich hybrid" evidence="7">
    <location>
        <begin position="64"/>
        <end position="207"/>
    </location>
</feature>
<gene>
    <name evidence="10" type="ORF">P3W50_21310</name>
</gene>
<dbReference type="Gene3D" id="2.40.30.170">
    <property type="match status" value="1"/>
</dbReference>
<dbReference type="InterPro" id="IPR058624">
    <property type="entry name" value="MdtA-like_HH"/>
</dbReference>
<dbReference type="Gene3D" id="2.40.50.100">
    <property type="match status" value="1"/>
</dbReference>
<dbReference type="AlphaFoldDB" id="A0AAW6PW82"/>
<dbReference type="EMBL" id="JARJLO010000326">
    <property type="protein sequence ID" value="MDF3872987.1"/>
    <property type="molecule type" value="Genomic_DNA"/>
</dbReference>
<dbReference type="RefSeq" id="WP_236197981.1">
    <property type="nucleotide sequence ID" value="NZ_BQII01000023.1"/>
</dbReference>
<evidence type="ECO:0000259" key="9">
    <source>
        <dbReference type="Pfam" id="PF25967"/>
    </source>
</evidence>
<evidence type="ECO:0000256" key="2">
    <source>
        <dbReference type="ARBA" id="ARBA00009477"/>
    </source>
</evidence>
<dbReference type="GO" id="GO:0022857">
    <property type="term" value="F:transmembrane transporter activity"/>
    <property type="evidence" value="ECO:0007669"/>
    <property type="project" value="InterPro"/>
</dbReference>
<evidence type="ECO:0000256" key="1">
    <source>
        <dbReference type="ARBA" id="ARBA00004519"/>
    </source>
</evidence>
<dbReference type="InterPro" id="IPR058627">
    <property type="entry name" value="MdtA-like_C"/>
</dbReference>
<evidence type="ECO:0000259" key="8">
    <source>
        <dbReference type="Pfam" id="PF25944"/>
    </source>
</evidence>
<keyword evidence="3" id="KW-0813">Transport</keyword>
<dbReference type="Pfam" id="PF25917">
    <property type="entry name" value="BSH_RND"/>
    <property type="match status" value="1"/>
</dbReference>
<dbReference type="InterPro" id="IPR006143">
    <property type="entry name" value="RND_pump_MFP"/>
</dbReference>
<accession>A0AAW6PW82</accession>
<dbReference type="Pfam" id="PF25944">
    <property type="entry name" value="Beta-barrel_RND"/>
    <property type="match status" value="1"/>
</dbReference>
<sequence>MPTTLPPRLRPLALMAFLSLSLAGCGDSAEQDEKAPTPQVRVETLQLQPLAISSELSGRILAPRTAEVRARVEGVVLKRVYREGSDVKQGDVLFLIDPAPFKADHDSARATLAKAEATLYQARLQEQRYRELVDDKAVSRQEYDNAKASFLQADAEVAAAKAALERTRLNLGYATVTAPISGRIGRALVTEGALVGQNETTPLATIQQLDPIHADVTQSTRELNALRRALRAGELQQVGDGQARATLIQDDGSAYPLPGKLLFSDISVDPTTNQITLRSEFPNPDLDLLPGSYVRVRLEQAVQPKGLSVPQRAILRDSAGVPKVLVVDQQARVSDRQVVLGSAQGDRWVVSEGLAPGERVVVEGLQHVKAGDQVQVDNASGAPPIAQHTGQ</sequence>
<dbReference type="Pfam" id="PF25967">
    <property type="entry name" value="RND-MFP_C"/>
    <property type="match status" value="1"/>
</dbReference>
<proteinExistence type="inferred from homology"/>
<organism evidence="10 11">
    <name type="scientific">Pseudomonas putida</name>
    <name type="common">Arthrobacter siderocapsulatus</name>
    <dbReference type="NCBI Taxonomy" id="303"/>
    <lineage>
        <taxon>Bacteria</taxon>
        <taxon>Pseudomonadati</taxon>
        <taxon>Pseudomonadota</taxon>
        <taxon>Gammaproteobacteria</taxon>
        <taxon>Pseudomonadales</taxon>
        <taxon>Pseudomonadaceae</taxon>
        <taxon>Pseudomonas</taxon>
    </lineage>
</organism>
<evidence type="ECO:0000256" key="4">
    <source>
        <dbReference type="ARBA" id="ARBA00023054"/>
    </source>
</evidence>
<keyword evidence="4" id="KW-0175">Coiled coil</keyword>
<protein>
    <submittedName>
        <fullName evidence="10">Efflux RND transporter periplasmic adaptor subunit</fullName>
    </submittedName>
</protein>
<dbReference type="InterPro" id="IPR058625">
    <property type="entry name" value="MdtA-like_BSH"/>
</dbReference>
<name>A0AAW6PW82_PSEPU</name>
<comment type="similarity">
    <text evidence="2">Belongs to the membrane fusion protein (MFP) (TC 8.A.1) family.</text>
</comment>
<comment type="subcellular location">
    <subcellularLocation>
        <location evidence="1">Cell inner membrane</location>
        <topology evidence="1">Lipid-anchor</topology>
    </subcellularLocation>
</comment>
<dbReference type="SUPFAM" id="SSF111369">
    <property type="entry name" value="HlyD-like secretion proteins"/>
    <property type="match status" value="1"/>
</dbReference>
<dbReference type="Gene3D" id="1.10.287.470">
    <property type="entry name" value="Helix hairpin bin"/>
    <property type="match status" value="1"/>
</dbReference>
<keyword evidence="5" id="KW-0732">Signal</keyword>
<reference evidence="10" key="1">
    <citation type="submission" date="2023-03" db="EMBL/GenBank/DDBJ databases">
        <title>Draft assemblies of triclosan tolerant bacteria isolated from returned activated sludge.</title>
        <authorList>
            <person name="Van Hamelsveld S."/>
        </authorList>
    </citation>
    <scope>NUCLEOTIDE SEQUENCE</scope>
    <source>
        <strain evidence="10">GW210012_S60</strain>
    </source>
</reference>
<dbReference type="GO" id="GO:0005886">
    <property type="term" value="C:plasma membrane"/>
    <property type="evidence" value="ECO:0007669"/>
    <property type="project" value="UniProtKB-SubCell"/>
</dbReference>
<dbReference type="Gene3D" id="2.40.420.20">
    <property type="match status" value="1"/>
</dbReference>
<feature type="signal peptide" evidence="5">
    <location>
        <begin position="1"/>
        <end position="23"/>
    </location>
</feature>
<dbReference type="Proteomes" id="UP001217741">
    <property type="component" value="Unassembled WGS sequence"/>
</dbReference>
<evidence type="ECO:0000259" key="7">
    <source>
        <dbReference type="Pfam" id="PF25917"/>
    </source>
</evidence>
<evidence type="ECO:0000313" key="11">
    <source>
        <dbReference type="Proteomes" id="UP001217741"/>
    </source>
</evidence>
<dbReference type="PANTHER" id="PTHR30158">
    <property type="entry name" value="ACRA/E-RELATED COMPONENT OF DRUG EFFLUX TRANSPORTER"/>
    <property type="match status" value="1"/>
</dbReference>